<name>A0A0R3MV83_9BRAD</name>
<organism evidence="1 2">
    <name type="scientific">Bradyrhizobium retamae</name>
    <dbReference type="NCBI Taxonomy" id="1300035"/>
    <lineage>
        <taxon>Bacteria</taxon>
        <taxon>Pseudomonadati</taxon>
        <taxon>Pseudomonadota</taxon>
        <taxon>Alphaproteobacteria</taxon>
        <taxon>Hyphomicrobiales</taxon>
        <taxon>Nitrobacteraceae</taxon>
        <taxon>Bradyrhizobium</taxon>
    </lineage>
</organism>
<dbReference type="RefSeq" id="WP_057845818.1">
    <property type="nucleotide sequence ID" value="NZ_LLYA01000170.1"/>
</dbReference>
<dbReference type="AlphaFoldDB" id="A0A0R3MV83"/>
<proteinExistence type="predicted"/>
<keyword evidence="2" id="KW-1185">Reference proteome</keyword>
<sequence>MALAYEYIETEQEREEALRVRAREVLRSHRGVLFSLTPDQHRAIAQMDPGPAASIGRKPE</sequence>
<evidence type="ECO:0000313" key="2">
    <source>
        <dbReference type="Proteomes" id="UP000052023"/>
    </source>
</evidence>
<dbReference type="Proteomes" id="UP000052023">
    <property type="component" value="Unassembled WGS sequence"/>
</dbReference>
<evidence type="ECO:0000313" key="1">
    <source>
        <dbReference type="EMBL" id="KRR21925.1"/>
    </source>
</evidence>
<dbReference type="EMBL" id="LLYA01000170">
    <property type="protein sequence ID" value="KRR21925.1"/>
    <property type="molecule type" value="Genomic_DNA"/>
</dbReference>
<reference evidence="1 2" key="1">
    <citation type="submission" date="2014-03" db="EMBL/GenBank/DDBJ databases">
        <title>Bradyrhizobium valentinum sp. nov., isolated from effective nodules of Lupinus mariae-josephae, a lupine endemic of basic-lime soils in Eastern Spain.</title>
        <authorList>
            <person name="Duran D."/>
            <person name="Rey L."/>
            <person name="Navarro A."/>
            <person name="Busquets A."/>
            <person name="Imperial J."/>
            <person name="Ruiz-Argueso T."/>
        </authorList>
    </citation>
    <scope>NUCLEOTIDE SEQUENCE [LARGE SCALE GENOMIC DNA]</scope>
    <source>
        <strain evidence="1 2">Ro19</strain>
    </source>
</reference>
<comment type="caution">
    <text evidence="1">The sequence shown here is derived from an EMBL/GenBank/DDBJ whole genome shotgun (WGS) entry which is preliminary data.</text>
</comment>
<gene>
    <name evidence="1" type="ORF">CQ13_07775</name>
</gene>
<accession>A0A0R3MV83</accession>
<protein>
    <submittedName>
        <fullName evidence="1">Uncharacterized protein</fullName>
    </submittedName>
</protein>